<feature type="compositionally biased region" description="Low complexity" evidence="1">
    <location>
        <begin position="364"/>
        <end position="380"/>
    </location>
</feature>
<feature type="compositionally biased region" description="Polar residues" evidence="1">
    <location>
        <begin position="290"/>
        <end position="306"/>
    </location>
</feature>
<feature type="compositionally biased region" description="Low complexity" evidence="1">
    <location>
        <begin position="279"/>
        <end position="289"/>
    </location>
</feature>
<feature type="compositionally biased region" description="Polar residues" evidence="1">
    <location>
        <begin position="147"/>
        <end position="156"/>
    </location>
</feature>
<dbReference type="AlphaFoldDB" id="A0A9P4JDM5"/>
<proteinExistence type="predicted"/>
<sequence length="422" mass="46333">MATFDRRIHPAFVQRYMAARERMPNIGVEPATLPRSRPQCTHTTVMRLYGKHHCDSCGRRPSMGWLYLCVQDVAAYNSPQYDNYASLDSISDLTDDAHELASLGISPSIVAQLQAGLYDSAQVQVIKAQKRHVQHIIAEDTVTSSRRWSSIAQDTDTTPRRNLKKSPPPDSPNRKTPFSSAVTCRFKCCHRCRPFLLDRLYTSFEAIWCDQEPPITDKEMKNLRVLDSTILSNLGRATAVLDVNERNTECHDFAMENASNLRTALDTTVLDDTLSFASASASPPLSSSPMTSYPNSPKTSVSSISLPTPPSSRFDKDEFDFDGLEIRKADTWHHLSHNRLASLDTSVKSSRASSLRGDAHAGASRHSSVSSYQSTYSGSSHGNEIEVEGGVALTEEAVGLGLPDVATTTATTTSTSSIITQS</sequence>
<comment type="caution">
    <text evidence="2">The sequence shown here is derived from an EMBL/GenBank/DDBJ whole genome shotgun (WGS) entry which is preliminary data.</text>
</comment>
<protein>
    <submittedName>
        <fullName evidence="2">Uncharacterized protein</fullName>
    </submittedName>
</protein>
<dbReference type="OrthoDB" id="4776522at2759"/>
<dbReference type="EMBL" id="ML996081">
    <property type="protein sequence ID" value="KAF2156919.1"/>
    <property type="molecule type" value="Genomic_DNA"/>
</dbReference>
<name>A0A9P4JDM5_9PEZI</name>
<feature type="region of interest" description="Disordered" evidence="1">
    <location>
        <begin position="279"/>
        <end position="309"/>
    </location>
</feature>
<accession>A0A9P4JDM5</accession>
<feature type="region of interest" description="Disordered" evidence="1">
    <location>
        <begin position="147"/>
        <end position="178"/>
    </location>
</feature>
<evidence type="ECO:0000256" key="1">
    <source>
        <dbReference type="SAM" id="MobiDB-lite"/>
    </source>
</evidence>
<evidence type="ECO:0000313" key="2">
    <source>
        <dbReference type="EMBL" id="KAF2156919.1"/>
    </source>
</evidence>
<keyword evidence="3" id="KW-1185">Reference proteome</keyword>
<organism evidence="2 3">
    <name type="scientific">Myriangium duriaei CBS 260.36</name>
    <dbReference type="NCBI Taxonomy" id="1168546"/>
    <lineage>
        <taxon>Eukaryota</taxon>
        <taxon>Fungi</taxon>
        <taxon>Dikarya</taxon>
        <taxon>Ascomycota</taxon>
        <taxon>Pezizomycotina</taxon>
        <taxon>Dothideomycetes</taxon>
        <taxon>Dothideomycetidae</taxon>
        <taxon>Myriangiales</taxon>
        <taxon>Myriangiaceae</taxon>
        <taxon>Myriangium</taxon>
    </lineage>
</organism>
<gene>
    <name evidence="2" type="ORF">K461DRAFT_263887</name>
</gene>
<feature type="region of interest" description="Disordered" evidence="1">
    <location>
        <begin position="354"/>
        <end position="383"/>
    </location>
</feature>
<reference evidence="2" key="1">
    <citation type="journal article" date="2020" name="Stud. Mycol.">
        <title>101 Dothideomycetes genomes: a test case for predicting lifestyles and emergence of pathogens.</title>
        <authorList>
            <person name="Haridas S."/>
            <person name="Albert R."/>
            <person name="Binder M."/>
            <person name="Bloem J."/>
            <person name="Labutti K."/>
            <person name="Salamov A."/>
            <person name="Andreopoulos B."/>
            <person name="Baker S."/>
            <person name="Barry K."/>
            <person name="Bills G."/>
            <person name="Bluhm B."/>
            <person name="Cannon C."/>
            <person name="Castanera R."/>
            <person name="Culley D."/>
            <person name="Daum C."/>
            <person name="Ezra D."/>
            <person name="Gonzalez J."/>
            <person name="Henrissat B."/>
            <person name="Kuo A."/>
            <person name="Liang C."/>
            <person name="Lipzen A."/>
            <person name="Lutzoni F."/>
            <person name="Magnuson J."/>
            <person name="Mondo S."/>
            <person name="Nolan M."/>
            <person name="Ohm R."/>
            <person name="Pangilinan J."/>
            <person name="Park H.-J."/>
            <person name="Ramirez L."/>
            <person name="Alfaro M."/>
            <person name="Sun H."/>
            <person name="Tritt A."/>
            <person name="Yoshinaga Y."/>
            <person name="Zwiers L.-H."/>
            <person name="Turgeon B."/>
            <person name="Goodwin S."/>
            <person name="Spatafora J."/>
            <person name="Crous P."/>
            <person name="Grigoriev I."/>
        </authorList>
    </citation>
    <scope>NUCLEOTIDE SEQUENCE</scope>
    <source>
        <strain evidence="2">CBS 260.36</strain>
    </source>
</reference>
<evidence type="ECO:0000313" key="3">
    <source>
        <dbReference type="Proteomes" id="UP000799439"/>
    </source>
</evidence>
<dbReference type="Proteomes" id="UP000799439">
    <property type="component" value="Unassembled WGS sequence"/>
</dbReference>